<organism evidence="2 3">
    <name type="scientific">Novosphingobium marinum</name>
    <dbReference type="NCBI Taxonomy" id="1514948"/>
    <lineage>
        <taxon>Bacteria</taxon>
        <taxon>Pseudomonadati</taxon>
        <taxon>Pseudomonadota</taxon>
        <taxon>Alphaproteobacteria</taxon>
        <taxon>Sphingomonadales</taxon>
        <taxon>Sphingomonadaceae</taxon>
        <taxon>Novosphingobium</taxon>
    </lineage>
</organism>
<dbReference type="InterPro" id="IPR029044">
    <property type="entry name" value="Nucleotide-diphossugar_trans"/>
</dbReference>
<evidence type="ECO:0000313" key="2">
    <source>
        <dbReference type="EMBL" id="NYH95389.1"/>
    </source>
</evidence>
<sequence>MSGGYTPITIELSDALDNPDRRYRPDAGDDGIACTVRDEGALVGFSLHPSARMGPAGLRAGDAVDDEVRQAAICNRLRPRVPADIADAHKITVAICSRNRPVWVARLLDSLLPLRREVPCEVLLVDNAPSDDRTKDVAEAREGVRYVREPKAGLDFARNRAVAEASGRILAFLDDDVVADPNYLIGLRRAWLENPDAGAMTGLVMPFAVETPAQVLFEKRGGFRRGFRPLRFGARRFRDQLHPCGAGSFGAGAHMSFDVELVRALGGFDEALDTGRPLPGGGDIDMFYRVLRAGRPLVYEPQCTVYHEHRREMSQLRHQFYTWGLGFMAYIAKSMRTDPEMRGPMWRTVRWWLRYGVRLLRDDITPFGMVLAEFRGGVKGFFGEYDRSARRSERIRREVA</sequence>
<dbReference type="GO" id="GO:0016740">
    <property type="term" value="F:transferase activity"/>
    <property type="evidence" value="ECO:0007669"/>
    <property type="project" value="UniProtKB-KW"/>
</dbReference>
<protein>
    <submittedName>
        <fullName evidence="2">GT2 family glycosyltransferase</fullName>
    </submittedName>
</protein>
<dbReference type="Proteomes" id="UP000522081">
    <property type="component" value="Unassembled WGS sequence"/>
</dbReference>
<proteinExistence type="predicted"/>
<dbReference type="InterPro" id="IPR001173">
    <property type="entry name" value="Glyco_trans_2-like"/>
</dbReference>
<comment type="caution">
    <text evidence="2">The sequence shown here is derived from an EMBL/GenBank/DDBJ whole genome shotgun (WGS) entry which is preliminary data.</text>
</comment>
<dbReference type="Pfam" id="PF00535">
    <property type="entry name" value="Glycos_transf_2"/>
    <property type="match status" value="1"/>
</dbReference>
<dbReference type="SUPFAM" id="SSF53448">
    <property type="entry name" value="Nucleotide-diphospho-sugar transferases"/>
    <property type="match status" value="1"/>
</dbReference>
<dbReference type="AlphaFoldDB" id="A0A7Z0BTP6"/>
<evidence type="ECO:0000313" key="3">
    <source>
        <dbReference type="Proteomes" id="UP000522081"/>
    </source>
</evidence>
<name>A0A7Z0BTP6_9SPHN</name>
<accession>A0A7Z0BTP6</accession>
<feature type="domain" description="Glycosyltransferase 2-like" evidence="1">
    <location>
        <begin position="92"/>
        <end position="225"/>
    </location>
</feature>
<dbReference type="PANTHER" id="PTHR43179:SF7">
    <property type="entry name" value="RHAMNOSYLTRANSFERASE WBBL"/>
    <property type="match status" value="1"/>
</dbReference>
<dbReference type="Gene3D" id="3.90.550.10">
    <property type="entry name" value="Spore Coat Polysaccharide Biosynthesis Protein SpsA, Chain A"/>
    <property type="match status" value="1"/>
</dbReference>
<reference evidence="2 3" key="1">
    <citation type="submission" date="2020-07" db="EMBL/GenBank/DDBJ databases">
        <title>Genomic Encyclopedia of Type Strains, Phase IV (KMG-IV): sequencing the most valuable type-strain genomes for metagenomic binning, comparative biology and taxonomic classification.</title>
        <authorList>
            <person name="Goeker M."/>
        </authorList>
    </citation>
    <scope>NUCLEOTIDE SEQUENCE [LARGE SCALE GENOMIC DNA]</scope>
    <source>
        <strain evidence="2 3">DSM 29043</strain>
    </source>
</reference>
<dbReference type="PANTHER" id="PTHR43179">
    <property type="entry name" value="RHAMNOSYLTRANSFERASE WBBL"/>
    <property type="match status" value="1"/>
</dbReference>
<keyword evidence="3" id="KW-1185">Reference proteome</keyword>
<dbReference type="EMBL" id="JACBZF010000002">
    <property type="protein sequence ID" value="NYH95389.1"/>
    <property type="molecule type" value="Genomic_DNA"/>
</dbReference>
<gene>
    <name evidence="2" type="ORF">FHS75_001708</name>
</gene>
<evidence type="ECO:0000259" key="1">
    <source>
        <dbReference type="Pfam" id="PF00535"/>
    </source>
</evidence>
<keyword evidence="2" id="KW-0808">Transferase</keyword>
<dbReference type="RefSeq" id="WP_179407244.1">
    <property type="nucleotide sequence ID" value="NZ_BMGF01000002.1"/>
</dbReference>